<dbReference type="PANTHER" id="PTHR41259">
    <property type="entry name" value="DOUBLE-STRAND BREAK REPAIR RAD50 ATPASE, PUTATIVE-RELATED"/>
    <property type="match status" value="1"/>
</dbReference>
<feature type="transmembrane region" description="Helical" evidence="2">
    <location>
        <begin position="344"/>
        <end position="365"/>
    </location>
</feature>
<dbReference type="KEGG" id="ddt:AAY81_01685"/>
<dbReference type="Proteomes" id="UP000182975">
    <property type="component" value="Unassembled WGS sequence"/>
</dbReference>
<dbReference type="SUPFAM" id="SSF52540">
    <property type="entry name" value="P-loop containing nucleoside triphosphate hydrolases"/>
    <property type="match status" value="1"/>
</dbReference>
<dbReference type="AlphaFoldDB" id="A0A172RWH8"/>
<dbReference type="Gene3D" id="3.40.50.300">
    <property type="entry name" value="P-loop containing nucleotide triphosphate hydrolases"/>
    <property type="match status" value="2"/>
</dbReference>
<evidence type="ECO:0000259" key="3">
    <source>
        <dbReference type="Pfam" id="PF13514"/>
    </source>
</evidence>
<keyword evidence="2" id="KW-0812">Transmembrane</keyword>
<gene>
    <name evidence="4" type="ORF">SAMN02910314_01532</name>
</gene>
<dbReference type="STRING" id="79604.AAY81_01685"/>
<dbReference type="RefSeq" id="WP_066660623.1">
    <property type="nucleotide sequence ID" value="NZ_CP011402.1"/>
</dbReference>
<protein>
    <submittedName>
        <fullName evidence="4">AAA domain-containing protein</fullName>
    </submittedName>
</protein>
<organism evidence="4 5">
    <name type="scientific">Denitrobacterium detoxificans</name>
    <dbReference type="NCBI Taxonomy" id="79604"/>
    <lineage>
        <taxon>Bacteria</taxon>
        <taxon>Bacillati</taxon>
        <taxon>Actinomycetota</taxon>
        <taxon>Coriobacteriia</taxon>
        <taxon>Eggerthellales</taxon>
        <taxon>Eggerthellaceae</taxon>
        <taxon>Denitrobacterium</taxon>
    </lineage>
</organism>
<dbReference type="InterPro" id="IPR027417">
    <property type="entry name" value="P-loop_NTPase"/>
</dbReference>
<sequence>MTNRLGTHYLKRVIMDAYGAFARREVGSFVPGLNVVFGPNESGKTTLASAIGGVLFGWPDARTERNTYRPAHSERAVTLEFAEDGGPDVVRCTRVRNAEGIKPDPHPSIICDIDVETYGTIFSLDSDELRSLGHVGDVTSRLLTAGAGTASSPAGAVRALNASLSDYFSRAAAKGNSIANIQARLDEVRAQVNEAQAQAARYRREDGEMAELAKRRVELQRAVVRLNQEIESITAQREALLHAQDESERLSADLAALDEQMSQLEAEEAELEARRGERYLRLDAVEERTLRESLDDMAEERNRLEHGVALAKQDYALSVAGHEALEEADDVKRLQERATRQKRLQVALSAVLPILFAVAGTYVFVRGRHISSLSITVLGVALVFSAVIMALAAIVMLFRPNRMEEDVEARLRDSQLVMQKDKRKLQVSEEALSEHNRRVDEFLAEAGMQRARGSLRRARALLDETGELRAQATLLDQRRQSIESQRASIQKALDRCSSDSQNAFSALGQEGSAPLSVIDERLRLRTEQRDAQLRTMESVNARYGELSATLGQARHAKAFDEAKLAQNMLRTRMQDALEDYARLLLARRMLEEAIASWEGDSQPAVYRQASELFSLMTDGAWSQVRISREGALEAVRANGEPCAIEVLSLGTCQQLYLSLRIALLMTARNVGVNVPIVADDILVNFDASRRKGAARALALLATRRQVIVLTCHREVVRLMQDVASDAHVVELSYIMGDCA</sequence>
<feature type="coiled-coil region" evidence="1">
    <location>
        <begin position="178"/>
        <end position="314"/>
    </location>
</feature>
<feature type="transmembrane region" description="Helical" evidence="2">
    <location>
        <begin position="377"/>
        <end position="398"/>
    </location>
</feature>
<reference evidence="5" key="1">
    <citation type="submission" date="2016-10" db="EMBL/GenBank/DDBJ databases">
        <authorList>
            <person name="Varghese N."/>
        </authorList>
    </citation>
    <scope>NUCLEOTIDE SEQUENCE [LARGE SCALE GENOMIC DNA]</scope>
    <source>
        <strain evidence="5">DSM 21843</strain>
    </source>
</reference>
<proteinExistence type="predicted"/>
<keyword evidence="2" id="KW-1133">Transmembrane helix</keyword>
<name>A0A172RWH8_9ACTN</name>
<dbReference type="EMBL" id="FOEC01000010">
    <property type="protein sequence ID" value="SEO89478.1"/>
    <property type="molecule type" value="Genomic_DNA"/>
</dbReference>
<dbReference type="Pfam" id="PF13514">
    <property type="entry name" value="AAA_27"/>
    <property type="match status" value="1"/>
</dbReference>
<dbReference type="PANTHER" id="PTHR41259:SF1">
    <property type="entry name" value="DOUBLE-STRAND BREAK REPAIR RAD50 ATPASE, PUTATIVE-RELATED"/>
    <property type="match status" value="1"/>
</dbReference>
<dbReference type="OrthoDB" id="3177877at2"/>
<keyword evidence="1" id="KW-0175">Coiled coil</keyword>
<keyword evidence="2" id="KW-0472">Membrane</keyword>
<evidence type="ECO:0000256" key="2">
    <source>
        <dbReference type="SAM" id="Phobius"/>
    </source>
</evidence>
<dbReference type="InterPro" id="IPR038734">
    <property type="entry name" value="YhaN_AAA"/>
</dbReference>
<evidence type="ECO:0000313" key="5">
    <source>
        <dbReference type="Proteomes" id="UP000182975"/>
    </source>
</evidence>
<accession>A0A172RWH8</accession>
<feature type="coiled-coil region" evidence="1">
    <location>
        <begin position="418"/>
        <end position="445"/>
    </location>
</feature>
<evidence type="ECO:0000256" key="1">
    <source>
        <dbReference type="SAM" id="Coils"/>
    </source>
</evidence>
<feature type="domain" description="YhaN AAA" evidence="3">
    <location>
        <begin position="10"/>
        <end position="201"/>
    </location>
</feature>
<keyword evidence="5" id="KW-1185">Reference proteome</keyword>
<evidence type="ECO:0000313" key="4">
    <source>
        <dbReference type="EMBL" id="SEO89478.1"/>
    </source>
</evidence>